<dbReference type="GeneID" id="117357676"/>
<dbReference type="KEGG" id="gsh:117357676"/>
<dbReference type="PANTHER" id="PTHR47394:SF1">
    <property type="entry name" value="SMALL CELL ADHESION GLYCOPROTEIN"/>
    <property type="match status" value="1"/>
</dbReference>
<reference evidence="12" key="1">
    <citation type="submission" date="2025-08" db="UniProtKB">
        <authorList>
            <consortium name="RefSeq"/>
        </authorList>
    </citation>
    <scope>IDENTIFICATION</scope>
</reference>
<dbReference type="InParanoid" id="A0A6P8R742"/>
<comment type="subcellular location">
    <subcellularLocation>
        <location evidence="1">Cell membrane</location>
        <topology evidence="1">Single-pass type III membrane protein</topology>
    </subcellularLocation>
    <subcellularLocation>
        <location evidence="2">Cytoplasmic vesicle membrane</location>
        <topology evidence="2">Single-pass type III membrane protein</topology>
    </subcellularLocation>
</comment>
<dbReference type="FunCoup" id="A0A6P8R742">
    <property type="interactions" value="79"/>
</dbReference>
<feature type="transmembrane region" description="Helical" evidence="10">
    <location>
        <begin position="33"/>
        <end position="59"/>
    </location>
</feature>
<dbReference type="PANTHER" id="PTHR47394">
    <property type="entry name" value="SMALL CELL ADHESION GLYCOPROTEIN"/>
    <property type="match status" value="1"/>
</dbReference>
<protein>
    <submittedName>
        <fullName evidence="12">Small cell adhesion glycoprotein</fullName>
    </submittedName>
</protein>
<keyword evidence="6 10" id="KW-1133">Transmembrane helix</keyword>
<comment type="similarity">
    <text evidence="3">Belongs to the SMAGP family.</text>
</comment>
<evidence type="ECO:0000313" key="12">
    <source>
        <dbReference type="RefSeq" id="XP_033794476.1"/>
    </source>
</evidence>
<evidence type="ECO:0000256" key="8">
    <source>
        <dbReference type="ARBA" id="ARBA00023329"/>
    </source>
</evidence>
<evidence type="ECO:0000256" key="2">
    <source>
        <dbReference type="ARBA" id="ARBA00004497"/>
    </source>
</evidence>
<dbReference type="Proteomes" id="UP000515159">
    <property type="component" value="Chromosome 3"/>
</dbReference>
<keyword evidence="7 10" id="KW-0472">Membrane</keyword>
<evidence type="ECO:0000256" key="1">
    <source>
        <dbReference type="ARBA" id="ARBA00004361"/>
    </source>
</evidence>
<dbReference type="InterPro" id="IPR043243">
    <property type="entry name" value="SMAGP"/>
</dbReference>
<keyword evidence="11" id="KW-1185">Reference proteome</keyword>
<evidence type="ECO:0000256" key="4">
    <source>
        <dbReference type="ARBA" id="ARBA00022475"/>
    </source>
</evidence>
<accession>A0A6P8R742</accession>
<evidence type="ECO:0000256" key="7">
    <source>
        <dbReference type="ARBA" id="ARBA00023136"/>
    </source>
</evidence>
<organism evidence="11 12">
    <name type="scientific">Geotrypetes seraphini</name>
    <name type="common">Gaboon caecilian</name>
    <name type="synonym">Caecilia seraphini</name>
    <dbReference type="NCBI Taxonomy" id="260995"/>
    <lineage>
        <taxon>Eukaryota</taxon>
        <taxon>Metazoa</taxon>
        <taxon>Chordata</taxon>
        <taxon>Craniata</taxon>
        <taxon>Vertebrata</taxon>
        <taxon>Euteleostomi</taxon>
        <taxon>Amphibia</taxon>
        <taxon>Gymnophiona</taxon>
        <taxon>Geotrypetes</taxon>
    </lineage>
</organism>
<dbReference type="GO" id="GO:0005886">
    <property type="term" value="C:plasma membrane"/>
    <property type="evidence" value="ECO:0007669"/>
    <property type="project" value="UniProtKB-SubCell"/>
</dbReference>
<evidence type="ECO:0000313" key="11">
    <source>
        <dbReference type="Proteomes" id="UP000515159"/>
    </source>
</evidence>
<evidence type="ECO:0000256" key="10">
    <source>
        <dbReference type="SAM" id="Phobius"/>
    </source>
</evidence>
<dbReference type="RefSeq" id="XP_033794476.1">
    <property type="nucleotide sequence ID" value="XM_033938585.1"/>
</dbReference>
<keyword evidence="5 10" id="KW-0812">Transmembrane</keyword>
<evidence type="ECO:0000256" key="3">
    <source>
        <dbReference type="ARBA" id="ARBA00010017"/>
    </source>
</evidence>
<dbReference type="OrthoDB" id="9045634at2759"/>
<feature type="region of interest" description="Disordered" evidence="9">
    <location>
        <begin position="72"/>
        <end position="95"/>
    </location>
</feature>
<keyword evidence="4" id="KW-1003">Cell membrane</keyword>
<evidence type="ECO:0000256" key="9">
    <source>
        <dbReference type="SAM" id="MobiDB-lite"/>
    </source>
</evidence>
<dbReference type="GO" id="GO:0030659">
    <property type="term" value="C:cytoplasmic vesicle membrane"/>
    <property type="evidence" value="ECO:0007669"/>
    <property type="project" value="UniProtKB-SubCell"/>
</dbReference>
<dbReference type="CTD" id="57228"/>
<sequence length="95" mass="10446">MANPVTNTSIAELTTPSLKTPTSHTTHPEDINVAIIAGVIAVVFVTLLSVLVIIIVYLYKHKGSYITNEQPDEEASKALQLDSNSVPEEKQEYYM</sequence>
<keyword evidence="8" id="KW-0968">Cytoplasmic vesicle</keyword>
<evidence type="ECO:0000256" key="6">
    <source>
        <dbReference type="ARBA" id="ARBA00022989"/>
    </source>
</evidence>
<evidence type="ECO:0000256" key="5">
    <source>
        <dbReference type="ARBA" id="ARBA00022692"/>
    </source>
</evidence>
<proteinExistence type="inferred from homology"/>
<feature type="region of interest" description="Disordered" evidence="9">
    <location>
        <begin position="1"/>
        <end position="25"/>
    </location>
</feature>
<name>A0A6P8R742_GEOSA</name>
<dbReference type="AlphaFoldDB" id="A0A6P8R742"/>
<gene>
    <name evidence="12" type="primary">SMAGP</name>
</gene>